<dbReference type="OrthoDB" id="5429942at2"/>
<dbReference type="AlphaFoldDB" id="I5AYF4"/>
<dbReference type="FunFam" id="3.30.70.270:FF:000001">
    <property type="entry name" value="Diguanylate cyclase domain protein"/>
    <property type="match status" value="1"/>
</dbReference>
<dbReference type="InterPro" id="IPR000160">
    <property type="entry name" value="GGDEF_dom"/>
</dbReference>
<dbReference type="InterPro" id="IPR043128">
    <property type="entry name" value="Rev_trsase/Diguanyl_cyclase"/>
</dbReference>
<dbReference type="InterPro" id="IPR029787">
    <property type="entry name" value="Nucleotide_cyclase"/>
</dbReference>
<dbReference type="PANTHER" id="PTHR45138">
    <property type="entry name" value="REGULATORY COMPONENTS OF SENSORY TRANSDUCTION SYSTEM"/>
    <property type="match status" value="1"/>
</dbReference>
<dbReference type="HOGENOM" id="CLU_782385_0_0_7"/>
<dbReference type="GO" id="GO:0005886">
    <property type="term" value="C:plasma membrane"/>
    <property type="evidence" value="ECO:0007669"/>
    <property type="project" value="TreeGrafter"/>
</dbReference>
<dbReference type="InterPro" id="IPR050469">
    <property type="entry name" value="Diguanylate_Cyclase"/>
</dbReference>
<dbReference type="SUPFAM" id="SSF55073">
    <property type="entry name" value="Nucleotide cyclase"/>
    <property type="match status" value="1"/>
</dbReference>
<dbReference type="Proteomes" id="UP000005778">
    <property type="component" value="Chromosome"/>
</dbReference>
<accession>I5AYF4</accession>
<sequence>MSTTLDRFSHQLSAVFGLVFGSSLNRAHAQNKLARHIVALNGKTSPAEIITEVADCLKGILGYRLFAFVNKKNAGVDVWLDPRMYKRSIEDIIIRDFQIKDAKDLTYLNTHKDRGACLEKFNLDSLVHYDHKEENCYSRLYMMPRRPISAFHDDVVRIVLQGCSAALSRQIKIEQLKDAATIDPLTGCYNRRAFEAQLIGHAAAADRHKKPLSVVMFDLDHFKSLNDTYGHLGGDEVLKQVSGLVRRNIRTEDIFARYGGEEFIAILSETDKIHAIELADRLRQKISALRIPFNNRTIRVTASFGVAQLGGDADIVKLVEDADSMLYKAKFNGRNTVMPGLIKVHRDENAQSSILAKVH</sequence>
<dbReference type="GO" id="GO:0052621">
    <property type="term" value="F:diguanylate cyclase activity"/>
    <property type="evidence" value="ECO:0007669"/>
    <property type="project" value="UniProtKB-EC"/>
</dbReference>
<dbReference type="Pfam" id="PF00990">
    <property type="entry name" value="GGDEF"/>
    <property type="match status" value="1"/>
</dbReference>
<dbReference type="PANTHER" id="PTHR45138:SF9">
    <property type="entry name" value="DIGUANYLATE CYCLASE DGCM-RELATED"/>
    <property type="match status" value="1"/>
</dbReference>
<dbReference type="Gene3D" id="3.30.70.270">
    <property type="match status" value="1"/>
</dbReference>
<protein>
    <recommendedName>
        <fullName evidence="1">diguanylate cyclase</fullName>
        <ecNumber evidence="1">2.7.7.65</ecNumber>
    </recommendedName>
</protein>
<dbReference type="GO" id="GO:0043709">
    <property type="term" value="P:cell adhesion involved in single-species biofilm formation"/>
    <property type="evidence" value="ECO:0007669"/>
    <property type="project" value="TreeGrafter"/>
</dbReference>
<keyword evidence="5" id="KW-1185">Reference proteome</keyword>
<evidence type="ECO:0000313" key="5">
    <source>
        <dbReference type="Proteomes" id="UP000005778"/>
    </source>
</evidence>
<feature type="domain" description="GGDEF" evidence="3">
    <location>
        <begin position="210"/>
        <end position="342"/>
    </location>
</feature>
<evidence type="ECO:0000256" key="1">
    <source>
        <dbReference type="ARBA" id="ARBA00012528"/>
    </source>
</evidence>
<reference evidence="4 5" key="2">
    <citation type="submission" date="2012-02" db="EMBL/GenBank/DDBJ databases">
        <title>Improved High-Quality Draft sequence of Desulfobacter postgatei 2ac9.</title>
        <authorList>
            <consortium name="US DOE Joint Genome Institute"/>
            <person name="Lucas S."/>
            <person name="Han J."/>
            <person name="Lapidus A."/>
            <person name="Cheng J.-F."/>
            <person name="Goodwin L."/>
            <person name="Pitluck S."/>
            <person name="Peters L."/>
            <person name="Ovchinnikova G."/>
            <person name="Held B."/>
            <person name="Detter J.C."/>
            <person name="Han C."/>
            <person name="Tapia R."/>
            <person name="Land M."/>
            <person name="Hauser L."/>
            <person name="Kyrpides N."/>
            <person name="Ivanova N."/>
            <person name="Pagani I."/>
            <person name="Orellana R."/>
            <person name="Lovley D."/>
            <person name="Woyke T."/>
        </authorList>
    </citation>
    <scope>NUCLEOTIDE SEQUENCE [LARGE SCALE GENOMIC DNA]</scope>
    <source>
        <strain evidence="4 5">2ac9</strain>
    </source>
</reference>
<organism evidence="4 5">
    <name type="scientific">Desulfobacter postgatei 2ac9</name>
    <dbReference type="NCBI Taxonomy" id="879212"/>
    <lineage>
        <taxon>Bacteria</taxon>
        <taxon>Pseudomonadati</taxon>
        <taxon>Thermodesulfobacteriota</taxon>
        <taxon>Desulfobacteria</taxon>
        <taxon>Desulfobacterales</taxon>
        <taxon>Desulfobacteraceae</taxon>
        <taxon>Desulfobacter</taxon>
    </lineage>
</organism>
<dbReference type="STRING" id="879212.DespoDRAFT_00228"/>
<gene>
    <name evidence="4" type="ORF">DespoDRAFT_00228</name>
</gene>
<evidence type="ECO:0000313" key="4">
    <source>
        <dbReference type="EMBL" id="EIM62267.1"/>
    </source>
</evidence>
<dbReference type="EMBL" id="CM001488">
    <property type="protein sequence ID" value="EIM62267.1"/>
    <property type="molecule type" value="Genomic_DNA"/>
</dbReference>
<dbReference type="PROSITE" id="PS50887">
    <property type="entry name" value="GGDEF"/>
    <property type="match status" value="1"/>
</dbReference>
<proteinExistence type="predicted"/>
<dbReference type="NCBIfam" id="TIGR00254">
    <property type="entry name" value="GGDEF"/>
    <property type="match status" value="1"/>
</dbReference>
<dbReference type="EC" id="2.7.7.65" evidence="1"/>
<evidence type="ECO:0000259" key="3">
    <source>
        <dbReference type="PROSITE" id="PS50887"/>
    </source>
</evidence>
<name>I5AYF4_9BACT</name>
<comment type="catalytic activity">
    <reaction evidence="2">
        <text>2 GTP = 3',3'-c-di-GMP + 2 diphosphate</text>
        <dbReference type="Rhea" id="RHEA:24898"/>
        <dbReference type="ChEBI" id="CHEBI:33019"/>
        <dbReference type="ChEBI" id="CHEBI:37565"/>
        <dbReference type="ChEBI" id="CHEBI:58805"/>
        <dbReference type="EC" id="2.7.7.65"/>
    </reaction>
</comment>
<dbReference type="GO" id="GO:1902201">
    <property type="term" value="P:negative regulation of bacterial-type flagellum-dependent cell motility"/>
    <property type="evidence" value="ECO:0007669"/>
    <property type="project" value="TreeGrafter"/>
</dbReference>
<dbReference type="CDD" id="cd01949">
    <property type="entry name" value="GGDEF"/>
    <property type="match status" value="1"/>
</dbReference>
<reference evidence="4 5" key="1">
    <citation type="submission" date="2011-09" db="EMBL/GenBank/DDBJ databases">
        <authorList>
            <consortium name="US DOE Joint Genome Institute (JGI-PGF)"/>
            <person name="Lucas S."/>
            <person name="Han J."/>
            <person name="Lapidus A."/>
            <person name="Cheng J.-F."/>
            <person name="Goodwin L."/>
            <person name="Pitluck S."/>
            <person name="Peters L."/>
            <person name="Land M.L."/>
            <person name="Hauser L."/>
            <person name="Orellana R."/>
            <person name="Lovley D."/>
            <person name="Woyke T.J."/>
        </authorList>
    </citation>
    <scope>NUCLEOTIDE SEQUENCE [LARGE SCALE GENOMIC DNA]</scope>
    <source>
        <strain evidence="4 5">2ac9</strain>
    </source>
</reference>
<dbReference type="SMART" id="SM00267">
    <property type="entry name" value="GGDEF"/>
    <property type="match status" value="1"/>
</dbReference>
<dbReference type="eggNOG" id="COG3706">
    <property type="taxonomic scope" value="Bacteria"/>
</dbReference>
<dbReference type="RefSeq" id="WP_004070701.1">
    <property type="nucleotide sequence ID" value="NZ_CM001488.1"/>
</dbReference>
<evidence type="ECO:0000256" key="2">
    <source>
        <dbReference type="ARBA" id="ARBA00034247"/>
    </source>
</evidence>